<keyword evidence="9" id="KW-0285">Flavoprotein</keyword>
<dbReference type="PROSITE" id="PS50902">
    <property type="entry name" value="FLAVODOXIN_LIKE"/>
    <property type="match status" value="1"/>
</dbReference>
<dbReference type="InterPro" id="IPR039261">
    <property type="entry name" value="FNR_nucleotide-bd"/>
</dbReference>
<evidence type="ECO:0000259" key="21">
    <source>
        <dbReference type="PROSITE" id="PS51669"/>
    </source>
</evidence>
<sequence>MDFATVCGYCGVGCGMDLRVVDGQVTKSVGTATHPANRGRLCTKGATTADMLNAGGRQAYAQVRSDRTEEAVPTPLDDAISTAAARLRGIYDEHGPDSIALYVSGQMSLEAQYLSNKLTKGYLRTNQIESNSRLCMASAGTGYKQSLGADGPPGSYDDLDHADVFFVIGANMADCHPILYLRMMDRVKQGAKLIVVDPRRTATAAKADLYLPIAPGTDLALLNGLLKLIVDAGHTDDEFIAEFTDGFDAMDPMLADYPLDAVAGITGLDTADIVAAAELIGTADNWVSLWTMGLNQSTHGTWQTNALCNLHLATGAICRTGSGPFSLTGQPNAMGGREMGYMGPGLPGQRSALNPADRAFVEDQWQLPRDTIRPDAGAGTIDMFERMAVGEIKAAWIICTNPVASVANRQTVIDALRAAELVIVQDAFTGTETGEYADITLPAALWAESEGVMINSERNLTLTTPALAAPGDALPDWAIICRVAQAMGFADGFNFSSAAEVFDEITRFWNPTTGWDIRGVDYVRLRQGPVQWPAAPDGPDRNPIRYINDGVSASTYVADDGDVPRLAFPTPTRRAQFLPRPYLPRAELPDDDFPLTLTTGRLAHQWHTMTKTGKVKKLNKLNPSSFLQIHPDDAGPLGIVDGDDVRVASRRGTAVLPAAVSTDIRPGTCFAPMHFNDAQGPDLAINAVTNDAVDADSLQPEFKACAVSVQPAPTARSTEPTTAAALTVSHPGVDALAPLDVLATTIATSGRFAAAESIFVEGMLVGLRALPPSDAIPVVPTTAPLSTDNRAWLDGVLAGLFARIPVIADQTSSPAKSLTEDVAPTVSATVVWASQTGTAEEFAETTRDALATAGVDVRLRCADEITVADLSGNVLFLTSTTGDGDAPDNGVALWDALAGLEPGDLHGVGYSVLGFGDSSYADFCGFGRKLDARLHDLGAHRLAERVSCEPDYEESAHGWLDRVIAHIDVEPNTEPRDTTPAAAATPVAYSRKNPLSTTVSGNAKLSGDGSDKDVRKVSFTLPPDTVTYSVGDALGVWPRNDPALVAEWLKHTDLVGNEPVELSGGDIVPFGEALTDRLEIARITPDFLHFVSARADSGDTELDEVLAEPAGVTNWAWGKQCADVLAGRSIRATPQEWVRALRPLAPRLYSISSTPREDPHTVEITMSTVRYTATTPDRDVIRHGVCSSFLADRATPGDTPVRVFVQPNKHFRPPDDPDAAAIMIGPGTGIAPFRAFLADRAAQGATGKNWLFFGERREATDFYYRDELTRLRDDGLLTRLDVAFSRDQDEKVYVQDRMREHAAELWQWLRAGAYVYVCGDAGAMARDVDDALRQIVAQQGRLAPHSADSFVSALSAEKRYVRDVY</sequence>
<dbReference type="OrthoDB" id="7376058at2"/>
<keyword evidence="17" id="KW-0534">Nitrate assimilation</keyword>
<dbReference type="InterPro" id="IPR006657">
    <property type="entry name" value="MoPterin_dinucl-bd_dom"/>
</dbReference>
<dbReference type="InterPro" id="IPR003097">
    <property type="entry name" value="CysJ-like_FAD-binding"/>
</dbReference>
<dbReference type="Proteomes" id="UP000035034">
    <property type="component" value="Unassembled WGS sequence"/>
</dbReference>
<keyword evidence="13" id="KW-0521">NADP</keyword>
<dbReference type="InterPro" id="IPR006655">
    <property type="entry name" value="Mopterin_OxRdtase_prok_CS"/>
</dbReference>
<dbReference type="Pfam" id="PF01568">
    <property type="entry name" value="Molydop_binding"/>
    <property type="match status" value="1"/>
</dbReference>
<dbReference type="Gene3D" id="2.40.30.10">
    <property type="entry name" value="Translation factors"/>
    <property type="match status" value="1"/>
</dbReference>
<evidence type="ECO:0000256" key="7">
    <source>
        <dbReference type="ARBA" id="ARBA00022485"/>
    </source>
</evidence>
<dbReference type="PRINTS" id="PR00371">
    <property type="entry name" value="FPNCR"/>
</dbReference>
<feature type="domain" description="FAD-binding FR-type" evidence="20">
    <location>
        <begin position="992"/>
        <end position="1214"/>
    </location>
</feature>
<dbReference type="InterPro" id="IPR029039">
    <property type="entry name" value="Flavoprotein-like_sf"/>
</dbReference>
<dbReference type="RefSeq" id="WP_007317366.1">
    <property type="nucleotide sequence ID" value="NZ_BAEH01000045.1"/>
</dbReference>
<dbReference type="PANTHER" id="PTHR43105">
    <property type="entry name" value="RESPIRATORY NITRATE REDUCTASE"/>
    <property type="match status" value="1"/>
</dbReference>
<dbReference type="GO" id="GO:0051539">
    <property type="term" value="F:4 iron, 4 sulfur cluster binding"/>
    <property type="evidence" value="ECO:0007669"/>
    <property type="project" value="UniProtKB-KW"/>
</dbReference>
<dbReference type="eggNOG" id="COG0369">
    <property type="taxonomic scope" value="Bacteria"/>
</dbReference>
<evidence type="ECO:0000259" key="19">
    <source>
        <dbReference type="PROSITE" id="PS50902"/>
    </source>
</evidence>
<dbReference type="EC" id="1.8.1.2" evidence="6"/>
<accession>H0QYX8</accession>
<keyword evidence="23" id="KW-1185">Reference proteome</keyword>
<evidence type="ECO:0000256" key="8">
    <source>
        <dbReference type="ARBA" id="ARBA00022505"/>
    </source>
</evidence>
<dbReference type="Pfam" id="PF00667">
    <property type="entry name" value="FAD_binding_1"/>
    <property type="match status" value="1"/>
</dbReference>
<dbReference type="CDD" id="cd02754">
    <property type="entry name" value="MopB_Nitrate-R-NapA-like"/>
    <property type="match status" value="1"/>
</dbReference>
<dbReference type="InterPro" id="IPR001709">
    <property type="entry name" value="Flavoprot_Pyr_Nucl_cyt_Rdtase"/>
</dbReference>
<dbReference type="InterPro" id="IPR017938">
    <property type="entry name" value="Riboflavin_synthase-like_b-brl"/>
</dbReference>
<comment type="cofactor">
    <cofactor evidence="1">
        <name>FMN</name>
        <dbReference type="ChEBI" id="CHEBI:58210"/>
    </cofactor>
</comment>
<evidence type="ECO:0000313" key="22">
    <source>
        <dbReference type="EMBL" id="GAB18029.1"/>
    </source>
</evidence>
<dbReference type="Gene3D" id="3.40.228.10">
    <property type="entry name" value="Dimethylsulfoxide Reductase, domain 2"/>
    <property type="match status" value="1"/>
</dbReference>
<dbReference type="InterPro" id="IPR017927">
    <property type="entry name" value="FAD-bd_FR_type"/>
</dbReference>
<dbReference type="GO" id="GO:0004783">
    <property type="term" value="F:sulfite reductase (NADPH) activity"/>
    <property type="evidence" value="ECO:0007669"/>
    <property type="project" value="UniProtKB-EC"/>
</dbReference>
<feature type="domain" description="4Fe-4S Mo/W bis-MGD-type" evidence="21">
    <location>
        <begin position="1"/>
        <end position="56"/>
    </location>
</feature>
<keyword evidence="16" id="KW-0411">Iron-sulfur</keyword>
<evidence type="ECO:0000256" key="13">
    <source>
        <dbReference type="ARBA" id="ARBA00022857"/>
    </source>
</evidence>
<dbReference type="InterPro" id="IPR006656">
    <property type="entry name" value="Mopterin_OxRdtase"/>
</dbReference>
<dbReference type="Gene3D" id="2.40.40.20">
    <property type="match status" value="1"/>
</dbReference>
<protein>
    <recommendedName>
        <fullName evidence="6">assimilatory sulfite reductase (NADPH)</fullName>
        <ecNumber evidence="6">1.8.1.2</ecNumber>
    </recommendedName>
</protein>
<evidence type="ECO:0000256" key="1">
    <source>
        <dbReference type="ARBA" id="ARBA00001917"/>
    </source>
</evidence>
<gene>
    <name evidence="22" type="ORF">GOEFS_045_00190</name>
</gene>
<dbReference type="STRING" id="1077974.GOEFS_045_00190"/>
<dbReference type="Gene3D" id="3.40.50.740">
    <property type="match status" value="1"/>
</dbReference>
<evidence type="ECO:0000256" key="14">
    <source>
        <dbReference type="ARBA" id="ARBA00023002"/>
    </source>
</evidence>
<feature type="domain" description="Flavodoxin-like" evidence="19">
    <location>
        <begin position="828"/>
        <end position="964"/>
    </location>
</feature>
<evidence type="ECO:0000256" key="16">
    <source>
        <dbReference type="ARBA" id="ARBA00023014"/>
    </source>
</evidence>
<keyword evidence="10" id="KW-0288">FMN</keyword>
<dbReference type="InterPro" id="IPR001094">
    <property type="entry name" value="Flavdoxin-like"/>
</dbReference>
<reference evidence="22 23" key="1">
    <citation type="submission" date="2011-12" db="EMBL/GenBank/DDBJ databases">
        <title>Whole genome shotgun sequence of Gordonia effusa NBRC 100432.</title>
        <authorList>
            <person name="Yoshida I."/>
            <person name="Takarada H."/>
            <person name="Hosoyama A."/>
            <person name="Tsuchikane K."/>
            <person name="Katsumata H."/>
            <person name="Yamazaki S."/>
            <person name="Fujita N."/>
        </authorList>
    </citation>
    <scope>NUCLEOTIDE SEQUENCE [LARGE SCALE GENOMIC DNA]</scope>
    <source>
        <strain evidence="22 23">NBRC 100432</strain>
    </source>
</reference>
<keyword evidence="8" id="KW-0500">Molybdenum</keyword>
<dbReference type="SUPFAM" id="SSF63380">
    <property type="entry name" value="Riboflavin synthase domain-like"/>
    <property type="match status" value="1"/>
</dbReference>
<dbReference type="GO" id="GO:0016020">
    <property type="term" value="C:membrane"/>
    <property type="evidence" value="ECO:0007669"/>
    <property type="project" value="TreeGrafter"/>
</dbReference>
<evidence type="ECO:0000256" key="17">
    <source>
        <dbReference type="ARBA" id="ARBA00023063"/>
    </source>
</evidence>
<dbReference type="Pfam" id="PF00384">
    <property type="entry name" value="Molybdopterin"/>
    <property type="match status" value="1"/>
</dbReference>
<comment type="catalytic activity">
    <reaction evidence="18">
        <text>hydrogen sulfide + 3 NADP(+) + 3 H2O = sulfite + 3 NADPH + 4 H(+)</text>
        <dbReference type="Rhea" id="RHEA:13801"/>
        <dbReference type="ChEBI" id="CHEBI:15377"/>
        <dbReference type="ChEBI" id="CHEBI:15378"/>
        <dbReference type="ChEBI" id="CHEBI:17359"/>
        <dbReference type="ChEBI" id="CHEBI:29919"/>
        <dbReference type="ChEBI" id="CHEBI:57783"/>
        <dbReference type="ChEBI" id="CHEBI:58349"/>
        <dbReference type="EC" id="1.8.1.2"/>
    </reaction>
</comment>
<dbReference type="PROSITE" id="PS51384">
    <property type="entry name" value="FAD_FR"/>
    <property type="match status" value="1"/>
</dbReference>
<evidence type="ECO:0000256" key="5">
    <source>
        <dbReference type="ARBA" id="ARBA00008747"/>
    </source>
</evidence>
<name>H0QYX8_9ACTN</name>
<dbReference type="Pfam" id="PF00258">
    <property type="entry name" value="Flavodoxin_1"/>
    <property type="match status" value="1"/>
</dbReference>
<evidence type="ECO:0000256" key="18">
    <source>
        <dbReference type="ARBA" id="ARBA00052219"/>
    </source>
</evidence>
<dbReference type="PRINTS" id="PR00369">
    <property type="entry name" value="FLAVODOXIN"/>
</dbReference>
<keyword evidence="7" id="KW-0004">4Fe-4S</keyword>
<evidence type="ECO:0000256" key="10">
    <source>
        <dbReference type="ARBA" id="ARBA00022643"/>
    </source>
</evidence>
<comment type="similarity">
    <text evidence="5">Belongs to the prokaryotic molybdopterin-containing oxidoreductase family. NasA/NapA/NarB subfamily.</text>
</comment>
<dbReference type="PROSITE" id="PS51669">
    <property type="entry name" value="4FE4S_MOW_BIS_MGD"/>
    <property type="match status" value="1"/>
</dbReference>
<comment type="cofactor">
    <cofactor evidence="3">
        <name>[4Fe-4S] cluster</name>
        <dbReference type="ChEBI" id="CHEBI:49883"/>
    </cofactor>
</comment>
<evidence type="ECO:0000256" key="15">
    <source>
        <dbReference type="ARBA" id="ARBA00023004"/>
    </source>
</evidence>
<dbReference type="GO" id="GO:0010181">
    <property type="term" value="F:FMN binding"/>
    <property type="evidence" value="ECO:0007669"/>
    <property type="project" value="InterPro"/>
</dbReference>
<dbReference type="Gene3D" id="2.20.25.90">
    <property type="entry name" value="ADC-like domains"/>
    <property type="match status" value="1"/>
</dbReference>
<dbReference type="InterPro" id="IPR023173">
    <property type="entry name" value="NADPH_Cyt_P450_Rdtase_alpha"/>
</dbReference>
<dbReference type="InterPro" id="IPR001433">
    <property type="entry name" value="OxRdtase_FAD/NAD-bd"/>
</dbReference>
<dbReference type="eggNOG" id="COG0243">
    <property type="taxonomic scope" value="Bacteria"/>
</dbReference>
<proteinExistence type="inferred from homology"/>
<dbReference type="Gene3D" id="3.40.50.360">
    <property type="match status" value="1"/>
</dbReference>
<comment type="caution">
    <text evidence="22">The sequence shown here is derived from an EMBL/GenBank/DDBJ whole genome shotgun (WGS) entry which is preliminary data.</text>
</comment>
<dbReference type="GO" id="GO:0043546">
    <property type="term" value="F:molybdopterin cofactor binding"/>
    <property type="evidence" value="ECO:0007669"/>
    <property type="project" value="InterPro"/>
</dbReference>
<dbReference type="SUPFAM" id="SSF52343">
    <property type="entry name" value="Ferredoxin reductase-like, C-terminal NADP-linked domain"/>
    <property type="match status" value="1"/>
</dbReference>
<dbReference type="PROSITE" id="PS00932">
    <property type="entry name" value="MOLYBDOPTERIN_PROK_3"/>
    <property type="match status" value="1"/>
</dbReference>
<evidence type="ECO:0000259" key="20">
    <source>
        <dbReference type="PROSITE" id="PS51384"/>
    </source>
</evidence>
<evidence type="ECO:0000256" key="4">
    <source>
        <dbReference type="ARBA" id="ARBA00001974"/>
    </source>
</evidence>
<dbReference type="SUPFAM" id="SSF53706">
    <property type="entry name" value="Formate dehydrogenase/DMSO reductase, domains 1-3"/>
    <property type="match status" value="1"/>
</dbReference>
<dbReference type="EMBL" id="BAEH01000045">
    <property type="protein sequence ID" value="GAB18029.1"/>
    <property type="molecule type" value="Genomic_DNA"/>
</dbReference>
<keyword evidence="11" id="KW-0479">Metal-binding</keyword>
<dbReference type="Pfam" id="PF00175">
    <property type="entry name" value="NAD_binding_1"/>
    <property type="match status" value="1"/>
</dbReference>
<dbReference type="PROSITE" id="PS00551">
    <property type="entry name" value="MOLYBDOPTERIN_PROK_1"/>
    <property type="match status" value="1"/>
</dbReference>
<dbReference type="Gene3D" id="1.20.990.10">
    <property type="entry name" value="NADPH-cytochrome p450 Reductase, Chain A, domain 3"/>
    <property type="match status" value="1"/>
</dbReference>
<dbReference type="InterPro" id="IPR050123">
    <property type="entry name" value="Prok_molybdopt-oxidoreductase"/>
</dbReference>
<dbReference type="PANTHER" id="PTHR43105:SF9">
    <property type="entry name" value="NADPH-FE(3+) OXIDOREDUCTASE SUBUNIT ALPHA"/>
    <property type="match status" value="1"/>
</dbReference>
<comment type="cofactor">
    <cofactor evidence="4">
        <name>FAD</name>
        <dbReference type="ChEBI" id="CHEBI:57692"/>
    </cofactor>
</comment>
<dbReference type="InterPro" id="IPR041957">
    <property type="entry name" value="CT_Nitrate-R-NapA-like"/>
</dbReference>
<organism evidence="22 23">
    <name type="scientific">Gordonia effusa NBRC 100432</name>
    <dbReference type="NCBI Taxonomy" id="1077974"/>
    <lineage>
        <taxon>Bacteria</taxon>
        <taxon>Bacillati</taxon>
        <taxon>Actinomycetota</taxon>
        <taxon>Actinomycetes</taxon>
        <taxon>Mycobacteriales</taxon>
        <taxon>Gordoniaceae</taxon>
        <taxon>Gordonia</taxon>
    </lineage>
</organism>
<keyword evidence="14" id="KW-0560">Oxidoreductase</keyword>
<dbReference type="CDD" id="cd02791">
    <property type="entry name" value="MopB_CT_Nitrate-R-NapA-like"/>
    <property type="match status" value="1"/>
</dbReference>
<dbReference type="CDD" id="cd06199">
    <property type="entry name" value="SiR"/>
    <property type="match status" value="1"/>
</dbReference>
<dbReference type="InterPro" id="IPR006963">
    <property type="entry name" value="Mopterin_OxRdtase_4Fe-4S_dom"/>
</dbReference>
<dbReference type="GO" id="GO:0042128">
    <property type="term" value="P:nitrate assimilation"/>
    <property type="evidence" value="ECO:0007669"/>
    <property type="project" value="UniProtKB-KW"/>
</dbReference>
<dbReference type="Pfam" id="PF04879">
    <property type="entry name" value="Molybdop_Fe4S4"/>
    <property type="match status" value="1"/>
</dbReference>
<evidence type="ECO:0000256" key="11">
    <source>
        <dbReference type="ARBA" id="ARBA00022723"/>
    </source>
</evidence>
<evidence type="ECO:0000313" key="23">
    <source>
        <dbReference type="Proteomes" id="UP000035034"/>
    </source>
</evidence>
<keyword evidence="15" id="KW-0408">Iron</keyword>
<evidence type="ECO:0000256" key="12">
    <source>
        <dbReference type="ARBA" id="ARBA00022827"/>
    </source>
</evidence>
<dbReference type="SUPFAM" id="SSF52218">
    <property type="entry name" value="Flavoproteins"/>
    <property type="match status" value="1"/>
</dbReference>
<dbReference type="Gene3D" id="3.40.50.80">
    <property type="entry name" value="Nucleotide-binding domain of ferredoxin-NADP reductase (FNR) module"/>
    <property type="match status" value="1"/>
</dbReference>
<dbReference type="FunFam" id="3.40.50.80:FF:000001">
    <property type="entry name" value="NADPH--cytochrome P450 reductase 1"/>
    <property type="match status" value="1"/>
</dbReference>
<comment type="cofactor">
    <cofactor evidence="2">
        <name>Mo-bis(molybdopterin guanine dinucleotide)</name>
        <dbReference type="ChEBI" id="CHEBI:60539"/>
    </cofactor>
</comment>
<evidence type="ECO:0000256" key="2">
    <source>
        <dbReference type="ARBA" id="ARBA00001942"/>
    </source>
</evidence>
<dbReference type="InterPro" id="IPR027467">
    <property type="entry name" value="MopterinOxRdtase_cofactor_BS"/>
</dbReference>
<dbReference type="GO" id="GO:0046872">
    <property type="term" value="F:metal ion binding"/>
    <property type="evidence" value="ECO:0007669"/>
    <property type="project" value="UniProtKB-KW"/>
</dbReference>
<dbReference type="InterPro" id="IPR008254">
    <property type="entry name" value="Flavodoxin/NO_synth"/>
</dbReference>
<evidence type="ECO:0000256" key="6">
    <source>
        <dbReference type="ARBA" id="ARBA00012604"/>
    </source>
</evidence>
<evidence type="ECO:0000256" key="3">
    <source>
        <dbReference type="ARBA" id="ARBA00001966"/>
    </source>
</evidence>
<dbReference type="SMART" id="SM00926">
    <property type="entry name" value="Molybdop_Fe4S4"/>
    <property type="match status" value="1"/>
</dbReference>
<evidence type="ECO:0000256" key="9">
    <source>
        <dbReference type="ARBA" id="ARBA00022630"/>
    </source>
</evidence>
<keyword evidence="12" id="KW-0274">FAD</keyword>
<dbReference type="SUPFAM" id="SSF50692">
    <property type="entry name" value="ADC-like"/>
    <property type="match status" value="1"/>
</dbReference>
<dbReference type="InterPro" id="IPR009010">
    <property type="entry name" value="Asp_de-COase-like_dom_sf"/>
</dbReference>